<dbReference type="GO" id="GO:0046872">
    <property type="term" value="F:metal ion binding"/>
    <property type="evidence" value="ECO:0007669"/>
    <property type="project" value="UniProtKB-KW"/>
</dbReference>
<dbReference type="InterPro" id="IPR029060">
    <property type="entry name" value="PIN-like_dom_sf"/>
</dbReference>
<dbReference type="GO" id="GO:0016787">
    <property type="term" value="F:hydrolase activity"/>
    <property type="evidence" value="ECO:0007669"/>
    <property type="project" value="UniProtKB-KW"/>
</dbReference>
<dbReference type="AlphaFoldDB" id="A0A841H0H5"/>
<evidence type="ECO:0000256" key="1">
    <source>
        <dbReference type="ARBA" id="ARBA00001946"/>
    </source>
</evidence>
<evidence type="ECO:0000256" key="7">
    <source>
        <dbReference type="ARBA" id="ARBA00038093"/>
    </source>
</evidence>
<keyword evidence="3" id="KW-0540">Nuclease</keyword>
<feature type="domain" description="PIN" evidence="8">
    <location>
        <begin position="1"/>
        <end position="103"/>
    </location>
</feature>
<keyword evidence="4" id="KW-0479">Metal-binding</keyword>
<keyword evidence="2" id="KW-1277">Toxin-antitoxin system</keyword>
<sequence length="123" mass="13652">MLLDSNIVIYASKPEHSALRAFIAEHDPAVSVVTRIEVLGFHALGSDERLLLERFFQAADVLPLTDSIAQIAILLRQQRKMSLGDSIIAATALAHQRVLVTRNVSDFRWVDGLQLTDPFSART</sequence>
<protein>
    <recommendedName>
        <fullName evidence="8">PIN domain-containing protein</fullName>
    </recommendedName>
</protein>
<dbReference type="RefSeq" id="WP_170034992.1">
    <property type="nucleotide sequence ID" value="NZ_JABDTL010000001.1"/>
</dbReference>
<accession>A0A841H0H5</accession>
<evidence type="ECO:0000256" key="3">
    <source>
        <dbReference type="ARBA" id="ARBA00022722"/>
    </source>
</evidence>
<dbReference type="InterPro" id="IPR050556">
    <property type="entry name" value="Type_II_TA_system_RNase"/>
</dbReference>
<dbReference type="EMBL" id="JACHIA010000009">
    <property type="protein sequence ID" value="MBB6071507.1"/>
    <property type="molecule type" value="Genomic_DNA"/>
</dbReference>
<dbReference type="SUPFAM" id="SSF88723">
    <property type="entry name" value="PIN domain-like"/>
    <property type="match status" value="1"/>
</dbReference>
<dbReference type="Proteomes" id="UP000582837">
    <property type="component" value="Unassembled WGS sequence"/>
</dbReference>
<keyword evidence="5" id="KW-0378">Hydrolase</keyword>
<name>A0A841H0H5_9BACT</name>
<keyword evidence="10" id="KW-1185">Reference proteome</keyword>
<dbReference type="Gene3D" id="3.40.50.1010">
    <property type="entry name" value="5'-nuclease"/>
    <property type="match status" value="1"/>
</dbReference>
<dbReference type="GO" id="GO:0004518">
    <property type="term" value="F:nuclease activity"/>
    <property type="evidence" value="ECO:0007669"/>
    <property type="project" value="UniProtKB-KW"/>
</dbReference>
<comment type="similarity">
    <text evidence="7">Belongs to the PINc/VapC protein family.</text>
</comment>
<keyword evidence="6" id="KW-0460">Magnesium</keyword>
<gene>
    <name evidence="9" type="ORF">HNQ61_003135</name>
</gene>
<evidence type="ECO:0000256" key="2">
    <source>
        <dbReference type="ARBA" id="ARBA00022649"/>
    </source>
</evidence>
<evidence type="ECO:0000256" key="6">
    <source>
        <dbReference type="ARBA" id="ARBA00022842"/>
    </source>
</evidence>
<evidence type="ECO:0000256" key="5">
    <source>
        <dbReference type="ARBA" id="ARBA00022801"/>
    </source>
</evidence>
<reference evidence="9 10" key="1">
    <citation type="submission" date="2020-08" db="EMBL/GenBank/DDBJ databases">
        <title>Genomic Encyclopedia of Type Strains, Phase IV (KMG-IV): sequencing the most valuable type-strain genomes for metagenomic binning, comparative biology and taxonomic classification.</title>
        <authorList>
            <person name="Goeker M."/>
        </authorList>
    </citation>
    <scope>NUCLEOTIDE SEQUENCE [LARGE SCALE GENOMIC DNA]</scope>
    <source>
        <strain evidence="9 10">DSM 29007</strain>
    </source>
</reference>
<dbReference type="CDD" id="cd18738">
    <property type="entry name" value="PIN_VapC4-5_FitB-like"/>
    <property type="match status" value="1"/>
</dbReference>
<dbReference type="PANTHER" id="PTHR33653:SF1">
    <property type="entry name" value="RIBONUCLEASE VAPC2"/>
    <property type="match status" value="1"/>
</dbReference>
<evidence type="ECO:0000256" key="4">
    <source>
        <dbReference type="ARBA" id="ARBA00022723"/>
    </source>
</evidence>
<comment type="cofactor">
    <cofactor evidence="1">
        <name>Mg(2+)</name>
        <dbReference type="ChEBI" id="CHEBI:18420"/>
    </cofactor>
</comment>
<comment type="caution">
    <text evidence="9">The sequence shown here is derived from an EMBL/GenBank/DDBJ whole genome shotgun (WGS) entry which is preliminary data.</text>
</comment>
<dbReference type="Pfam" id="PF01850">
    <property type="entry name" value="PIN"/>
    <property type="match status" value="1"/>
</dbReference>
<proteinExistence type="inferred from homology"/>
<dbReference type="PANTHER" id="PTHR33653">
    <property type="entry name" value="RIBONUCLEASE VAPC2"/>
    <property type="match status" value="1"/>
</dbReference>
<dbReference type="InterPro" id="IPR002716">
    <property type="entry name" value="PIN_dom"/>
</dbReference>
<evidence type="ECO:0000259" key="8">
    <source>
        <dbReference type="Pfam" id="PF01850"/>
    </source>
</evidence>
<organism evidence="9 10">
    <name type="scientific">Longimicrobium terrae</name>
    <dbReference type="NCBI Taxonomy" id="1639882"/>
    <lineage>
        <taxon>Bacteria</taxon>
        <taxon>Pseudomonadati</taxon>
        <taxon>Gemmatimonadota</taxon>
        <taxon>Longimicrobiia</taxon>
        <taxon>Longimicrobiales</taxon>
        <taxon>Longimicrobiaceae</taxon>
        <taxon>Longimicrobium</taxon>
    </lineage>
</organism>
<evidence type="ECO:0000313" key="9">
    <source>
        <dbReference type="EMBL" id="MBB6071507.1"/>
    </source>
</evidence>
<evidence type="ECO:0000313" key="10">
    <source>
        <dbReference type="Proteomes" id="UP000582837"/>
    </source>
</evidence>